<sequence length="400" mass="43964">MCKKAVAIMLSSLLLLSPHQALGEEDEESQTLAEETGSALLMEVDTGNVLYQKDEHNPLPPASMTKIMTMLLIMDDVANEEISLDETVTTSERAASMGGSQIFLETGEEMTVREMLKAIAIASGNDASVAMAEHISGSEETFVERMNEKAEELGLEDTTFHNSNGLPADGHESSAYDLSVMARELLQKHEEITSFTGVYDDYLRQGTDDEFWLVNTNRLLKFFDGMDGLKTGFTDESKYGLTATAKRDDMRLVAVVMGSETPKTRNADISELLNYGFANYRVEPMFEEGAAVTSVPVEKGVQDAVVGRLDDKVSMLYGKQDSSDDITENIELESLQAPVEEGEVIGTFQLLHDGDTVIESNIIAGETVESASWWHLFKRSTLRIIGVEPDPEDTISDGEN</sequence>
<keyword evidence="5 18" id="KW-0121">Carboxypeptidase</keyword>
<dbReference type="SUPFAM" id="SSF56601">
    <property type="entry name" value="beta-lactamase/transpeptidase-like"/>
    <property type="match status" value="1"/>
</dbReference>
<dbReference type="GO" id="GO:0008360">
    <property type="term" value="P:regulation of cell shape"/>
    <property type="evidence" value="ECO:0007669"/>
    <property type="project" value="UniProtKB-KW"/>
</dbReference>
<keyword evidence="6" id="KW-0645">Protease</keyword>
<comment type="catalytic activity">
    <reaction evidence="12">
        <text>Preferential cleavage: (Ac)2-L-Lys-D-Ala-|-D-Ala. Also transpeptidation of peptidyl-alanyl moieties that are N-acyl substituents of D-alanine.</text>
        <dbReference type="EC" id="3.4.16.4"/>
    </reaction>
</comment>
<evidence type="ECO:0000259" key="17">
    <source>
        <dbReference type="SMART" id="SM00936"/>
    </source>
</evidence>
<proteinExistence type="inferred from homology"/>
<organism evidence="18 19">
    <name type="scientific">Natribacillus halophilus</name>
    <dbReference type="NCBI Taxonomy" id="549003"/>
    <lineage>
        <taxon>Bacteria</taxon>
        <taxon>Bacillati</taxon>
        <taxon>Bacillota</taxon>
        <taxon>Bacilli</taxon>
        <taxon>Bacillales</taxon>
        <taxon>Bacillaceae</taxon>
        <taxon>Natribacillus</taxon>
    </lineage>
</organism>
<evidence type="ECO:0000313" key="18">
    <source>
        <dbReference type="EMBL" id="SDI30334.1"/>
    </source>
</evidence>
<evidence type="ECO:0000313" key="19">
    <source>
        <dbReference type="Proteomes" id="UP000198853"/>
    </source>
</evidence>
<dbReference type="UniPathway" id="UPA00219"/>
<keyword evidence="7 16" id="KW-0732">Signal</keyword>
<evidence type="ECO:0000256" key="6">
    <source>
        <dbReference type="ARBA" id="ARBA00022670"/>
    </source>
</evidence>
<keyword evidence="10" id="KW-0573">Peptidoglycan synthesis</keyword>
<evidence type="ECO:0000256" key="10">
    <source>
        <dbReference type="ARBA" id="ARBA00022984"/>
    </source>
</evidence>
<evidence type="ECO:0000256" key="5">
    <source>
        <dbReference type="ARBA" id="ARBA00022645"/>
    </source>
</evidence>
<dbReference type="GO" id="GO:0071555">
    <property type="term" value="P:cell wall organization"/>
    <property type="evidence" value="ECO:0007669"/>
    <property type="project" value="UniProtKB-KW"/>
</dbReference>
<dbReference type="EMBL" id="FNEN01000001">
    <property type="protein sequence ID" value="SDI30334.1"/>
    <property type="molecule type" value="Genomic_DNA"/>
</dbReference>
<evidence type="ECO:0000256" key="1">
    <source>
        <dbReference type="ARBA" id="ARBA00003217"/>
    </source>
</evidence>
<dbReference type="SUPFAM" id="SSF69189">
    <property type="entry name" value="Penicillin-binding protein associated domain"/>
    <property type="match status" value="1"/>
</dbReference>
<gene>
    <name evidence="18" type="ORF">SAMN04488123_101218</name>
</gene>
<evidence type="ECO:0000256" key="9">
    <source>
        <dbReference type="ARBA" id="ARBA00022960"/>
    </source>
</evidence>
<dbReference type="Pfam" id="PF00768">
    <property type="entry name" value="Peptidase_S11"/>
    <property type="match status" value="1"/>
</dbReference>
<dbReference type="GO" id="GO:0009252">
    <property type="term" value="P:peptidoglycan biosynthetic process"/>
    <property type="evidence" value="ECO:0007669"/>
    <property type="project" value="UniProtKB-UniPathway"/>
</dbReference>
<evidence type="ECO:0000256" key="16">
    <source>
        <dbReference type="SAM" id="SignalP"/>
    </source>
</evidence>
<dbReference type="Proteomes" id="UP000198853">
    <property type="component" value="Unassembled WGS sequence"/>
</dbReference>
<feature type="signal peptide" evidence="16">
    <location>
        <begin position="1"/>
        <end position="23"/>
    </location>
</feature>
<keyword evidence="11" id="KW-0961">Cell wall biogenesis/degradation</keyword>
<comment type="pathway">
    <text evidence="2">Cell wall biogenesis; peptidoglycan biosynthesis.</text>
</comment>
<evidence type="ECO:0000256" key="11">
    <source>
        <dbReference type="ARBA" id="ARBA00023316"/>
    </source>
</evidence>
<accession>A0A1G8JGC1</accession>
<dbReference type="PRINTS" id="PR00725">
    <property type="entry name" value="DADACBPTASE1"/>
</dbReference>
<evidence type="ECO:0000256" key="7">
    <source>
        <dbReference type="ARBA" id="ARBA00022729"/>
    </source>
</evidence>
<evidence type="ECO:0000256" key="15">
    <source>
        <dbReference type="RuleBase" id="RU004016"/>
    </source>
</evidence>
<dbReference type="InterPro" id="IPR018044">
    <property type="entry name" value="Peptidase_S11"/>
</dbReference>
<keyword evidence="19" id="KW-1185">Reference proteome</keyword>
<dbReference type="OrthoDB" id="9791132at2"/>
<dbReference type="InterPro" id="IPR012338">
    <property type="entry name" value="Beta-lactam/transpept-like"/>
</dbReference>
<dbReference type="EC" id="3.4.16.4" evidence="4"/>
<evidence type="ECO:0000256" key="4">
    <source>
        <dbReference type="ARBA" id="ARBA00012448"/>
    </source>
</evidence>
<feature type="active site" description="Proton acceptor" evidence="13">
    <location>
        <position position="66"/>
    </location>
</feature>
<feature type="active site" description="Acyl-ester intermediate" evidence="13">
    <location>
        <position position="63"/>
    </location>
</feature>
<keyword evidence="9" id="KW-0133">Cell shape</keyword>
<dbReference type="Gene3D" id="3.40.710.10">
    <property type="entry name" value="DD-peptidase/beta-lactamase superfamily"/>
    <property type="match status" value="1"/>
</dbReference>
<feature type="active site" evidence="13">
    <location>
        <position position="123"/>
    </location>
</feature>
<dbReference type="RefSeq" id="WP_090395696.1">
    <property type="nucleotide sequence ID" value="NZ_FNEN01000001.1"/>
</dbReference>
<dbReference type="InterPro" id="IPR001967">
    <property type="entry name" value="Peptidase_S11_N"/>
</dbReference>
<dbReference type="InterPro" id="IPR037167">
    <property type="entry name" value="Peptidase_S11_C_sf"/>
</dbReference>
<protein>
    <recommendedName>
        <fullName evidence="4">serine-type D-Ala-D-Ala carboxypeptidase</fullName>
        <ecNumber evidence="4">3.4.16.4</ecNumber>
    </recommendedName>
</protein>
<dbReference type="GO" id="GO:0006508">
    <property type="term" value="P:proteolysis"/>
    <property type="evidence" value="ECO:0007669"/>
    <property type="project" value="UniProtKB-KW"/>
</dbReference>
<evidence type="ECO:0000256" key="12">
    <source>
        <dbReference type="ARBA" id="ARBA00034000"/>
    </source>
</evidence>
<dbReference type="InterPro" id="IPR015956">
    <property type="entry name" value="Peniciliin-bd_prot_C_sf"/>
</dbReference>
<evidence type="ECO:0000256" key="2">
    <source>
        <dbReference type="ARBA" id="ARBA00004752"/>
    </source>
</evidence>
<dbReference type="PANTHER" id="PTHR21581">
    <property type="entry name" value="D-ALANYL-D-ALANINE CARBOXYPEPTIDASE"/>
    <property type="match status" value="1"/>
</dbReference>
<evidence type="ECO:0000256" key="13">
    <source>
        <dbReference type="PIRSR" id="PIRSR618044-1"/>
    </source>
</evidence>
<dbReference type="Pfam" id="PF07943">
    <property type="entry name" value="PBP5_C"/>
    <property type="match status" value="1"/>
</dbReference>
<keyword evidence="8" id="KW-0378">Hydrolase</keyword>
<evidence type="ECO:0000256" key="3">
    <source>
        <dbReference type="ARBA" id="ARBA00007164"/>
    </source>
</evidence>
<dbReference type="InterPro" id="IPR012907">
    <property type="entry name" value="Peptidase_S11_C"/>
</dbReference>
<dbReference type="GO" id="GO:0009002">
    <property type="term" value="F:serine-type D-Ala-D-Ala carboxypeptidase activity"/>
    <property type="evidence" value="ECO:0007669"/>
    <property type="project" value="UniProtKB-EC"/>
</dbReference>
<name>A0A1G8JGC1_9BACI</name>
<dbReference type="SMART" id="SM00936">
    <property type="entry name" value="PBP5_C"/>
    <property type="match status" value="1"/>
</dbReference>
<reference evidence="18 19" key="1">
    <citation type="submission" date="2016-10" db="EMBL/GenBank/DDBJ databases">
        <authorList>
            <person name="de Groot N.N."/>
        </authorList>
    </citation>
    <scope>NUCLEOTIDE SEQUENCE [LARGE SCALE GENOMIC DNA]</scope>
    <source>
        <strain evidence="18 19">DSM 21771</strain>
    </source>
</reference>
<comment type="similarity">
    <text evidence="3 15">Belongs to the peptidase S11 family.</text>
</comment>
<feature type="chain" id="PRO_5011449737" description="serine-type D-Ala-D-Ala carboxypeptidase" evidence="16">
    <location>
        <begin position="24"/>
        <end position="400"/>
    </location>
</feature>
<comment type="function">
    <text evidence="1">Removes C-terminal D-alanyl residues from sugar-peptide cell wall precursors.</text>
</comment>
<dbReference type="AlphaFoldDB" id="A0A1G8JGC1"/>
<evidence type="ECO:0000256" key="8">
    <source>
        <dbReference type="ARBA" id="ARBA00022801"/>
    </source>
</evidence>
<evidence type="ECO:0000256" key="14">
    <source>
        <dbReference type="PIRSR" id="PIRSR618044-2"/>
    </source>
</evidence>
<dbReference type="Gene3D" id="2.60.410.10">
    <property type="entry name" value="D-Ala-D-Ala carboxypeptidase, C-terminal domain"/>
    <property type="match status" value="1"/>
</dbReference>
<feature type="domain" description="Peptidase S11 D-Ala-D-Ala carboxypeptidase A C-terminal" evidence="17">
    <location>
        <begin position="280"/>
        <end position="370"/>
    </location>
</feature>
<dbReference type="PANTHER" id="PTHR21581:SF6">
    <property type="entry name" value="TRAFFICKING PROTEIN PARTICLE COMPLEX SUBUNIT 12"/>
    <property type="match status" value="1"/>
</dbReference>
<feature type="binding site" evidence="14">
    <location>
        <position position="230"/>
    </location>
    <ligand>
        <name>substrate</name>
    </ligand>
</feature>